<protein>
    <submittedName>
        <fullName evidence="1">Uncharacterized protein</fullName>
    </submittedName>
</protein>
<evidence type="ECO:0000313" key="2">
    <source>
        <dbReference type="Proteomes" id="UP000499080"/>
    </source>
</evidence>
<dbReference type="AlphaFoldDB" id="A0A4Y2AU93"/>
<sequence>MPQWTVGRRVHHATPLDSTPGLEMGLPLLMGEISLACLRPESMLSQLEQGRLGGYPLKQEIVGLVNYISRSLQQKGFQVTEEPIYPLYAGTLKPDMVAFKNKTALVLDAQVVGASVELDSAHTPKTIKYTQLEREVKVQPGTKKVEFSPLPSIGKASGHQHRLKS</sequence>
<comment type="caution">
    <text evidence="1">The sequence shown here is derived from an EMBL/GenBank/DDBJ whole genome shotgun (WGS) entry which is preliminary data.</text>
</comment>
<dbReference type="EMBL" id="BGPR01000030">
    <property type="protein sequence ID" value="GBL82829.1"/>
    <property type="molecule type" value="Genomic_DNA"/>
</dbReference>
<gene>
    <name evidence="1" type="ORF">AVEN_106355_1</name>
</gene>
<name>A0A4Y2AU93_ARAVE</name>
<accession>A0A4Y2AU93</accession>
<reference evidence="1 2" key="1">
    <citation type="journal article" date="2019" name="Sci. Rep.">
        <title>Orb-weaving spider Araneus ventricosus genome elucidates the spidroin gene catalogue.</title>
        <authorList>
            <person name="Kono N."/>
            <person name="Nakamura H."/>
            <person name="Ohtoshi R."/>
            <person name="Moran D.A.P."/>
            <person name="Shinohara A."/>
            <person name="Yoshida Y."/>
            <person name="Fujiwara M."/>
            <person name="Mori M."/>
            <person name="Tomita M."/>
            <person name="Arakawa K."/>
        </authorList>
    </citation>
    <scope>NUCLEOTIDE SEQUENCE [LARGE SCALE GENOMIC DNA]</scope>
</reference>
<dbReference type="OrthoDB" id="8195432at2759"/>
<dbReference type="Proteomes" id="UP000499080">
    <property type="component" value="Unassembled WGS sequence"/>
</dbReference>
<evidence type="ECO:0000313" key="1">
    <source>
        <dbReference type="EMBL" id="GBL82829.1"/>
    </source>
</evidence>
<proteinExistence type="predicted"/>
<keyword evidence="2" id="KW-1185">Reference proteome</keyword>
<organism evidence="1 2">
    <name type="scientific">Araneus ventricosus</name>
    <name type="common">Orbweaver spider</name>
    <name type="synonym">Epeira ventricosa</name>
    <dbReference type="NCBI Taxonomy" id="182803"/>
    <lineage>
        <taxon>Eukaryota</taxon>
        <taxon>Metazoa</taxon>
        <taxon>Ecdysozoa</taxon>
        <taxon>Arthropoda</taxon>
        <taxon>Chelicerata</taxon>
        <taxon>Arachnida</taxon>
        <taxon>Araneae</taxon>
        <taxon>Araneomorphae</taxon>
        <taxon>Entelegynae</taxon>
        <taxon>Araneoidea</taxon>
        <taxon>Araneidae</taxon>
        <taxon>Araneus</taxon>
    </lineage>
</organism>